<dbReference type="AlphaFoldDB" id="L1JIP5"/>
<evidence type="ECO:0000313" key="2">
    <source>
        <dbReference type="EMBL" id="EKX48351.1"/>
    </source>
</evidence>
<dbReference type="GO" id="GO:0004672">
    <property type="term" value="F:protein kinase activity"/>
    <property type="evidence" value="ECO:0007669"/>
    <property type="project" value="InterPro"/>
</dbReference>
<dbReference type="eggNOG" id="ENOG502S6JT">
    <property type="taxonomic scope" value="Eukaryota"/>
</dbReference>
<dbReference type="PaxDb" id="55529-EKX48351"/>
<dbReference type="SUPFAM" id="SSF56112">
    <property type="entry name" value="Protein kinase-like (PK-like)"/>
    <property type="match status" value="1"/>
</dbReference>
<dbReference type="KEGG" id="gtt:GUITHDRAFT_105959"/>
<proteinExistence type="predicted"/>
<protein>
    <recommendedName>
        <fullName evidence="1">Protein kinase domain-containing protein</fullName>
    </recommendedName>
</protein>
<organism evidence="2">
    <name type="scientific">Guillardia theta (strain CCMP2712)</name>
    <name type="common">Cryptophyte</name>
    <dbReference type="NCBI Taxonomy" id="905079"/>
    <lineage>
        <taxon>Eukaryota</taxon>
        <taxon>Cryptophyceae</taxon>
        <taxon>Pyrenomonadales</taxon>
        <taxon>Geminigeraceae</taxon>
        <taxon>Guillardia</taxon>
    </lineage>
</organism>
<dbReference type="RefSeq" id="XP_005835331.1">
    <property type="nucleotide sequence ID" value="XM_005835274.1"/>
</dbReference>
<dbReference type="Proteomes" id="UP000011087">
    <property type="component" value="Unassembled WGS sequence"/>
</dbReference>
<reference evidence="3" key="3">
    <citation type="submission" date="2016-03" db="UniProtKB">
        <authorList>
            <consortium name="EnsemblProtists"/>
        </authorList>
    </citation>
    <scope>IDENTIFICATION</scope>
</reference>
<dbReference type="OrthoDB" id="75710at2759"/>
<gene>
    <name evidence="2" type="ORF">GUITHDRAFT_105959</name>
</gene>
<dbReference type="PROSITE" id="PS50011">
    <property type="entry name" value="PROTEIN_KINASE_DOM"/>
    <property type="match status" value="1"/>
</dbReference>
<sequence>MCGLEMAKSFDSEFEQWYRMEKAAKEYAEAKEKDKGNVHQIGDVVRQGSSAWIITGVQGVEGPAWRFAGKEESSGAAVSIHCLSLRQMGGNWQFLDKFQQRARLLKNVRVDGVPKLLQSFEADTESDKAYYMIFESPSDVTLQDLLDAGLRPTEEEIMEIGVAVLEIMEELYEKRPPVYHSAITPDNILISAESRREGGRGIWLSGFVPDDKSRTRALAEDDDVFSVGAVMLRMLSGRDPVEFLVQEKSGLGMMSIRFRGEVVMSSRLAKVVDEMLAFNSPVFRSPQSALVSLKQAASAKTEALVTSLPTVQAIDVELIRGLDSLQLMVPADGMSSSTLSTGGFTVAWNFGIGMWTVSAITGGAPLLFTAFSIPFWIVGARLARDTFKSALVGVRLNMDRDEFSLREEIVGGTEYKVRSGKTSDLTEVDLFVSGYINENPVRCIRMVAGAEVITFVSGVMKYGKRMRYMFKSNTCQELTVNVLGIT</sequence>
<evidence type="ECO:0000313" key="4">
    <source>
        <dbReference type="Proteomes" id="UP000011087"/>
    </source>
</evidence>
<feature type="domain" description="Protein kinase" evidence="1">
    <location>
        <begin position="39"/>
        <end position="305"/>
    </location>
</feature>
<evidence type="ECO:0000259" key="1">
    <source>
        <dbReference type="PROSITE" id="PS50011"/>
    </source>
</evidence>
<accession>L1JIP5</accession>
<reference evidence="2 4" key="1">
    <citation type="journal article" date="2012" name="Nature">
        <title>Algal genomes reveal evolutionary mosaicism and the fate of nucleomorphs.</title>
        <authorList>
            <consortium name="DOE Joint Genome Institute"/>
            <person name="Curtis B.A."/>
            <person name="Tanifuji G."/>
            <person name="Burki F."/>
            <person name="Gruber A."/>
            <person name="Irimia M."/>
            <person name="Maruyama S."/>
            <person name="Arias M.C."/>
            <person name="Ball S.G."/>
            <person name="Gile G.H."/>
            <person name="Hirakawa Y."/>
            <person name="Hopkins J.F."/>
            <person name="Kuo A."/>
            <person name="Rensing S.A."/>
            <person name="Schmutz J."/>
            <person name="Symeonidi A."/>
            <person name="Elias M."/>
            <person name="Eveleigh R.J."/>
            <person name="Herman E.K."/>
            <person name="Klute M.J."/>
            <person name="Nakayama T."/>
            <person name="Obornik M."/>
            <person name="Reyes-Prieto A."/>
            <person name="Armbrust E.V."/>
            <person name="Aves S.J."/>
            <person name="Beiko R.G."/>
            <person name="Coutinho P."/>
            <person name="Dacks J.B."/>
            <person name="Durnford D.G."/>
            <person name="Fast N.M."/>
            <person name="Green B.R."/>
            <person name="Grisdale C.J."/>
            <person name="Hempel F."/>
            <person name="Henrissat B."/>
            <person name="Hoppner M.P."/>
            <person name="Ishida K."/>
            <person name="Kim E."/>
            <person name="Koreny L."/>
            <person name="Kroth P.G."/>
            <person name="Liu Y."/>
            <person name="Malik S.B."/>
            <person name="Maier U.G."/>
            <person name="McRose D."/>
            <person name="Mock T."/>
            <person name="Neilson J.A."/>
            <person name="Onodera N.T."/>
            <person name="Poole A.M."/>
            <person name="Pritham E.J."/>
            <person name="Richards T.A."/>
            <person name="Rocap G."/>
            <person name="Roy S.W."/>
            <person name="Sarai C."/>
            <person name="Schaack S."/>
            <person name="Shirato S."/>
            <person name="Slamovits C.H."/>
            <person name="Spencer D.F."/>
            <person name="Suzuki S."/>
            <person name="Worden A.Z."/>
            <person name="Zauner S."/>
            <person name="Barry K."/>
            <person name="Bell C."/>
            <person name="Bharti A.K."/>
            <person name="Crow J.A."/>
            <person name="Grimwood J."/>
            <person name="Kramer R."/>
            <person name="Lindquist E."/>
            <person name="Lucas S."/>
            <person name="Salamov A."/>
            <person name="McFadden G.I."/>
            <person name="Lane C.E."/>
            <person name="Keeling P.J."/>
            <person name="Gray M.W."/>
            <person name="Grigoriev I.V."/>
            <person name="Archibald J.M."/>
        </authorList>
    </citation>
    <scope>NUCLEOTIDE SEQUENCE</scope>
    <source>
        <strain evidence="2 4">CCMP2712</strain>
    </source>
</reference>
<dbReference type="HOGENOM" id="CLU_561968_0_0_1"/>
<dbReference type="GeneID" id="17304938"/>
<evidence type="ECO:0000313" key="3">
    <source>
        <dbReference type="EnsemblProtists" id="EKX48351"/>
    </source>
</evidence>
<dbReference type="Gene3D" id="1.10.510.10">
    <property type="entry name" value="Transferase(Phosphotransferase) domain 1"/>
    <property type="match status" value="1"/>
</dbReference>
<dbReference type="EMBL" id="JH992986">
    <property type="protein sequence ID" value="EKX48351.1"/>
    <property type="molecule type" value="Genomic_DNA"/>
</dbReference>
<dbReference type="InterPro" id="IPR011009">
    <property type="entry name" value="Kinase-like_dom_sf"/>
</dbReference>
<dbReference type="Gene3D" id="3.30.200.20">
    <property type="entry name" value="Phosphorylase Kinase, domain 1"/>
    <property type="match status" value="1"/>
</dbReference>
<dbReference type="InterPro" id="IPR000719">
    <property type="entry name" value="Prot_kinase_dom"/>
</dbReference>
<reference evidence="4" key="2">
    <citation type="submission" date="2012-11" db="EMBL/GenBank/DDBJ databases">
        <authorList>
            <person name="Kuo A."/>
            <person name="Curtis B.A."/>
            <person name="Tanifuji G."/>
            <person name="Burki F."/>
            <person name="Gruber A."/>
            <person name="Irimia M."/>
            <person name="Maruyama S."/>
            <person name="Arias M.C."/>
            <person name="Ball S.G."/>
            <person name="Gile G.H."/>
            <person name="Hirakawa Y."/>
            <person name="Hopkins J.F."/>
            <person name="Rensing S.A."/>
            <person name="Schmutz J."/>
            <person name="Symeonidi A."/>
            <person name="Elias M."/>
            <person name="Eveleigh R.J."/>
            <person name="Herman E.K."/>
            <person name="Klute M.J."/>
            <person name="Nakayama T."/>
            <person name="Obornik M."/>
            <person name="Reyes-Prieto A."/>
            <person name="Armbrust E.V."/>
            <person name="Aves S.J."/>
            <person name="Beiko R.G."/>
            <person name="Coutinho P."/>
            <person name="Dacks J.B."/>
            <person name="Durnford D.G."/>
            <person name="Fast N.M."/>
            <person name="Green B.R."/>
            <person name="Grisdale C."/>
            <person name="Hempe F."/>
            <person name="Henrissat B."/>
            <person name="Hoppner M.P."/>
            <person name="Ishida K.-I."/>
            <person name="Kim E."/>
            <person name="Koreny L."/>
            <person name="Kroth P.G."/>
            <person name="Liu Y."/>
            <person name="Malik S.-B."/>
            <person name="Maier U.G."/>
            <person name="McRose D."/>
            <person name="Mock T."/>
            <person name="Neilson J.A."/>
            <person name="Onodera N.T."/>
            <person name="Poole A.M."/>
            <person name="Pritham E.J."/>
            <person name="Richards T.A."/>
            <person name="Rocap G."/>
            <person name="Roy S.W."/>
            <person name="Sarai C."/>
            <person name="Schaack S."/>
            <person name="Shirato S."/>
            <person name="Slamovits C.H."/>
            <person name="Spencer D.F."/>
            <person name="Suzuki S."/>
            <person name="Worden A.Z."/>
            <person name="Zauner S."/>
            <person name="Barry K."/>
            <person name="Bell C."/>
            <person name="Bharti A.K."/>
            <person name="Crow J.A."/>
            <person name="Grimwood J."/>
            <person name="Kramer R."/>
            <person name="Lindquist E."/>
            <person name="Lucas S."/>
            <person name="Salamov A."/>
            <person name="McFadden G.I."/>
            <person name="Lane C.E."/>
            <person name="Keeling P.J."/>
            <person name="Gray M.W."/>
            <person name="Grigoriev I.V."/>
            <person name="Archibald J.M."/>
        </authorList>
    </citation>
    <scope>NUCLEOTIDE SEQUENCE</scope>
    <source>
        <strain evidence="4">CCMP2712</strain>
    </source>
</reference>
<keyword evidence="4" id="KW-1185">Reference proteome</keyword>
<dbReference type="GO" id="GO:0005524">
    <property type="term" value="F:ATP binding"/>
    <property type="evidence" value="ECO:0007669"/>
    <property type="project" value="InterPro"/>
</dbReference>
<dbReference type="OMA" id="NIPIQRE"/>
<dbReference type="EnsemblProtists" id="EKX48351">
    <property type="protein sequence ID" value="EKX48351"/>
    <property type="gene ID" value="GUITHDRAFT_105959"/>
</dbReference>
<name>L1JIP5_GUITC</name>